<name>A0A382IS99_9ZZZZ</name>
<reference evidence="1" key="1">
    <citation type="submission" date="2018-05" db="EMBL/GenBank/DDBJ databases">
        <authorList>
            <person name="Lanie J.A."/>
            <person name="Ng W.-L."/>
            <person name="Kazmierczak K.M."/>
            <person name="Andrzejewski T.M."/>
            <person name="Davidsen T.M."/>
            <person name="Wayne K.J."/>
            <person name="Tettelin H."/>
            <person name="Glass J.I."/>
            <person name="Rusch D."/>
            <person name="Podicherti R."/>
            <person name="Tsui H.-C.T."/>
            <person name="Winkler M.E."/>
        </authorList>
    </citation>
    <scope>NUCLEOTIDE SEQUENCE</scope>
</reference>
<proteinExistence type="predicted"/>
<dbReference type="EMBL" id="UINC01069062">
    <property type="protein sequence ID" value="SVC02149.1"/>
    <property type="molecule type" value="Genomic_DNA"/>
</dbReference>
<feature type="non-terminal residue" evidence="1">
    <location>
        <position position="106"/>
    </location>
</feature>
<gene>
    <name evidence="1" type="ORF">METZ01_LOCUS255003</name>
</gene>
<evidence type="ECO:0000313" key="1">
    <source>
        <dbReference type="EMBL" id="SVC02149.1"/>
    </source>
</evidence>
<accession>A0A382IS99</accession>
<protein>
    <submittedName>
        <fullName evidence="1">Uncharacterized protein</fullName>
    </submittedName>
</protein>
<sequence>MALPDNDFSIIVKPGTMFATIEDVINQFKIDCVSTEISEIIEFNETSLAEGKMTLNTSLLSSGQGLQVERTWIDAEAKARCWELDKNSKQKIEKVTRLAGWYVPFK</sequence>
<organism evidence="1">
    <name type="scientific">marine metagenome</name>
    <dbReference type="NCBI Taxonomy" id="408172"/>
    <lineage>
        <taxon>unclassified sequences</taxon>
        <taxon>metagenomes</taxon>
        <taxon>ecological metagenomes</taxon>
    </lineage>
</organism>
<dbReference type="AlphaFoldDB" id="A0A382IS99"/>